<keyword evidence="2" id="KW-1185">Reference proteome</keyword>
<dbReference type="AlphaFoldDB" id="A0A5E4WV32"/>
<dbReference type="RefSeq" id="WP_042115658.1">
    <property type="nucleotide sequence ID" value="NZ_CABPSE010000012.1"/>
</dbReference>
<dbReference type="EMBL" id="CABPSE010000012">
    <property type="protein sequence ID" value="VVE26766.1"/>
    <property type="molecule type" value="Genomic_DNA"/>
</dbReference>
<gene>
    <name evidence="1" type="ORF">PCO31111_03442</name>
</gene>
<accession>A0A5E4WV32</accession>
<organism evidence="1 2">
    <name type="scientific">Pandoraea communis</name>
    <dbReference type="NCBI Taxonomy" id="2508297"/>
    <lineage>
        <taxon>Bacteria</taxon>
        <taxon>Pseudomonadati</taxon>
        <taxon>Pseudomonadota</taxon>
        <taxon>Betaproteobacteria</taxon>
        <taxon>Burkholderiales</taxon>
        <taxon>Burkholderiaceae</taxon>
        <taxon>Pandoraea</taxon>
    </lineage>
</organism>
<evidence type="ECO:0000313" key="2">
    <source>
        <dbReference type="Proteomes" id="UP000383971"/>
    </source>
</evidence>
<name>A0A5E4WV32_9BURK</name>
<reference evidence="1 2" key="1">
    <citation type="submission" date="2019-08" db="EMBL/GenBank/DDBJ databases">
        <authorList>
            <person name="Peeters C."/>
        </authorList>
    </citation>
    <scope>NUCLEOTIDE SEQUENCE [LARGE SCALE GENOMIC DNA]</scope>
    <source>
        <strain evidence="1 2">LMG 31111</strain>
    </source>
</reference>
<dbReference type="Proteomes" id="UP000383971">
    <property type="component" value="Unassembled WGS sequence"/>
</dbReference>
<evidence type="ECO:0000313" key="1">
    <source>
        <dbReference type="EMBL" id="VVE26766.1"/>
    </source>
</evidence>
<proteinExistence type="predicted"/>
<protein>
    <submittedName>
        <fullName evidence="1">Uncharacterized protein</fullName>
    </submittedName>
</protein>
<sequence length="166" mass="18578">MTVSTSALLKGHYDATRALGAKAISSDFSLEIEGFEQSWLKCKQFPWPQTAPAGEIEVPMPLGSMMYQAQQIKIAHQGQISLLEDVAGSVDQMLVNLIAKGGYFNAKVYEGTPQQYLRVKRIVDCFIQVDDPDRDWENRSQVLMITGTAFFHYFGETTAGNSNDYR</sequence>